<accession>A0A2S9YPJ2</accession>
<evidence type="ECO:0008006" key="3">
    <source>
        <dbReference type="Google" id="ProtNLM"/>
    </source>
</evidence>
<evidence type="ECO:0000313" key="1">
    <source>
        <dbReference type="EMBL" id="PRQ07007.1"/>
    </source>
</evidence>
<reference evidence="1 2" key="1">
    <citation type="submission" date="2018-03" db="EMBL/GenBank/DDBJ databases">
        <title>Draft Genome Sequences of the Obligatory Marine Myxobacteria Enhygromyxa salina SWB007.</title>
        <authorList>
            <person name="Poehlein A."/>
            <person name="Moghaddam J.A."/>
            <person name="Harms H."/>
            <person name="Alanjari M."/>
            <person name="Koenig G.M."/>
            <person name="Daniel R."/>
            <person name="Schaeberle T.F."/>
        </authorList>
    </citation>
    <scope>NUCLEOTIDE SEQUENCE [LARGE SCALE GENOMIC DNA]</scope>
    <source>
        <strain evidence="1 2">SWB007</strain>
    </source>
</reference>
<name>A0A2S9YPJ2_9BACT</name>
<organism evidence="1 2">
    <name type="scientific">Enhygromyxa salina</name>
    <dbReference type="NCBI Taxonomy" id="215803"/>
    <lineage>
        <taxon>Bacteria</taxon>
        <taxon>Pseudomonadati</taxon>
        <taxon>Myxococcota</taxon>
        <taxon>Polyangia</taxon>
        <taxon>Nannocystales</taxon>
        <taxon>Nannocystaceae</taxon>
        <taxon>Enhygromyxa</taxon>
    </lineage>
</organism>
<dbReference type="EMBL" id="PVNL01000061">
    <property type="protein sequence ID" value="PRQ07007.1"/>
    <property type="molecule type" value="Genomic_DNA"/>
</dbReference>
<sequence>MDLVRMRMPFGKYEGVTLIDLPQPYLVWFSQKGFPNGRLGEAMSLALEVKHNGLEGLVKGLR</sequence>
<dbReference type="Proteomes" id="UP000238823">
    <property type="component" value="Unassembled WGS sequence"/>
</dbReference>
<evidence type="ECO:0000313" key="2">
    <source>
        <dbReference type="Proteomes" id="UP000238823"/>
    </source>
</evidence>
<dbReference type="OrthoDB" id="9807855at2"/>
<proteinExistence type="predicted"/>
<comment type="caution">
    <text evidence="1">The sequence shown here is derived from an EMBL/GenBank/DDBJ whole genome shotgun (WGS) entry which is preliminary data.</text>
</comment>
<dbReference type="Pfam" id="PF12843">
    <property type="entry name" value="QSregVF_b"/>
    <property type="match status" value="1"/>
</dbReference>
<gene>
    <name evidence="1" type="ORF">ENSA7_32880</name>
</gene>
<protein>
    <recommendedName>
        <fullName evidence="3">Cytoplasmic protein</fullName>
    </recommendedName>
</protein>
<dbReference type="InterPro" id="IPR024530">
    <property type="entry name" value="QSregVF_b"/>
</dbReference>
<dbReference type="AlphaFoldDB" id="A0A2S9YPJ2"/>